<sequence length="93" mass="9277">MTLTLWLLTMLAAALALGGGLLLGRSLMGQRGSGSPSAPPISGLSVPGMVAEALSVGLLIWLVVLGAPLYALLVVLAAGMVGTGLTLLRVLGR</sequence>
<keyword evidence="1" id="KW-1133">Transmembrane helix</keyword>
<evidence type="ECO:0000256" key="1">
    <source>
        <dbReference type="SAM" id="Phobius"/>
    </source>
</evidence>
<evidence type="ECO:0000313" key="2">
    <source>
        <dbReference type="EMBL" id="PNY80945.1"/>
    </source>
</evidence>
<dbReference type="EMBL" id="PPPD01000001">
    <property type="protein sequence ID" value="PNY80945.1"/>
    <property type="molecule type" value="Genomic_DNA"/>
</dbReference>
<comment type="caution">
    <text evidence="2">The sequence shown here is derived from an EMBL/GenBank/DDBJ whole genome shotgun (WGS) entry which is preliminary data.</text>
</comment>
<keyword evidence="3" id="KW-1185">Reference proteome</keyword>
<feature type="transmembrane region" description="Helical" evidence="1">
    <location>
        <begin position="70"/>
        <end position="91"/>
    </location>
</feature>
<feature type="transmembrane region" description="Helical" evidence="1">
    <location>
        <begin position="44"/>
        <end position="64"/>
    </location>
</feature>
<evidence type="ECO:0000313" key="3">
    <source>
        <dbReference type="Proteomes" id="UP000236379"/>
    </source>
</evidence>
<reference evidence="2 3" key="1">
    <citation type="submission" date="2018-01" db="EMBL/GenBank/DDBJ databases">
        <title>Deinococcus koreensis sp. nov., a radiation-resistant bacterium isolated from river water.</title>
        <authorList>
            <person name="Choi A."/>
        </authorList>
    </citation>
    <scope>NUCLEOTIDE SEQUENCE [LARGE SCALE GENOMIC DNA]</scope>
    <source>
        <strain evidence="2 3">SJW1-2</strain>
    </source>
</reference>
<dbReference type="Proteomes" id="UP000236379">
    <property type="component" value="Unassembled WGS sequence"/>
</dbReference>
<organism evidence="2 3">
    <name type="scientific">Deinococcus koreensis</name>
    <dbReference type="NCBI Taxonomy" id="2054903"/>
    <lineage>
        <taxon>Bacteria</taxon>
        <taxon>Thermotogati</taxon>
        <taxon>Deinococcota</taxon>
        <taxon>Deinococci</taxon>
        <taxon>Deinococcales</taxon>
        <taxon>Deinococcaceae</taxon>
        <taxon>Deinococcus</taxon>
    </lineage>
</organism>
<dbReference type="RefSeq" id="WP_103311334.1">
    <property type="nucleotide sequence ID" value="NZ_PPPD01000001.1"/>
</dbReference>
<gene>
    <name evidence="2" type="ORF">CVO96_05775</name>
</gene>
<accession>A0A2K3UWP4</accession>
<protein>
    <submittedName>
        <fullName evidence="2">Uncharacterized protein</fullName>
    </submittedName>
</protein>
<name>A0A2K3UWP4_9DEIO</name>
<dbReference type="AlphaFoldDB" id="A0A2K3UWP4"/>
<feature type="transmembrane region" description="Helical" evidence="1">
    <location>
        <begin position="6"/>
        <end position="23"/>
    </location>
</feature>
<keyword evidence="1" id="KW-0812">Transmembrane</keyword>
<proteinExistence type="predicted"/>
<keyword evidence="1" id="KW-0472">Membrane</keyword>